<gene>
    <name evidence="2" type="ORF">BG845_02002</name>
</gene>
<feature type="region of interest" description="Disordered" evidence="1">
    <location>
        <begin position="37"/>
        <end position="65"/>
    </location>
</feature>
<keyword evidence="3" id="KW-1185">Reference proteome</keyword>
<evidence type="ECO:0000313" key="2">
    <source>
        <dbReference type="EMBL" id="OSY41511.1"/>
    </source>
</evidence>
<comment type="caution">
    <text evidence="2">The sequence shown here is derived from an EMBL/GenBank/DDBJ whole genome shotgun (WGS) entry which is preliminary data.</text>
</comment>
<dbReference type="EMBL" id="MIGB01000008">
    <property type="protein sequence ID" value="OSY41511.1"/>
    <property type="molecule type" value="Genomic_DNA"/>
</dbReference>
<accession>A0A1Y2N2U6</accession>
<name>A0A1Y2N2U6_PSEAH</name>
<evidence type="ECO:0000256" key="1">
    <source>
        <dbReference type="SAM" id="MobiDB-lite"/>
    </source>
</evidence>
<dbReference type="AlphaFoldDB" id="A0A1Y2N2U6"/>
<proteinExistence type="predicted"/>
<reference evidence="2 3" key="1">
    <citation type="submission" date="2016-09" db="EMBL/GenBank/DDBJ databases">
        <title>Pseudonocardia autotrophica DSM535, a candidate organism with high potential of specific P450 cytochromes.</title>
        <authorList>
            <person name="Grumaz C."/>
            <person name="Vainshtein Y."/>
            <person name="Kirstahler P."/>
            <person name="Sohn K."/>
        </authorList>
    </citation>
    <scope>NUCLEOTIDE SEQUENCE [LARGE SCALE GENOMIC DNA]</scope>
    <source>
        <strain evidence="2 3">DSM 535</strain>
    </source>
</reference>
<evidence type="ECO:0000313" key="3">
    <source>
        <dbReference type="Proteomes" id="UP000194360"/>
    </source>
</evidence>
<sequence length="65" mass="7024">MVSISVSARSLAAARLIDPDVNTAAVQAAVEAALAAERQEKKREADRPAARREHTAGREPDRRTD</sequence>
<protein>
    <submittedName>
        <fullName evidence="2">Uncharacterized protein</fullName>
    </submittedName>
</protein>
<dbReference type="RefSeq" id="WP_085912276.1">
    <property type="nucleotide sequence ID" value="NZ_AP018920.1"/>
</dbReference>
<organism evidence="2 3">
    <name type="scientific">Pseudonocardia autotrophica</name>
    <name type="common">Amycolata autotrophica</name>
    <name type="synonym">Nocardia autotrophica</name>
    <dbReference type="NCBI Taxonomy" id="2074"/>
    <lineage>
        <taxon>Bacteria</taxon>
        <taxon>Bacillati</taxon>
        <taxon>Actinomycetota</taxon>
        <taxon>Actinomycetes</taxon>
        <taxon>Pseudonocardiales</taxon>
        <taxon>Pseudonocardiaceae</taxon>
        <taxon>Pseudonocardia</taxon>
    </lineage>
</organism>
<dbReference type="Proteomes" id="UP000194360">
    <property type="component" value="Unassembled WGS sequence"/>
</dbReference>